<dbReference type="AlphaFoldDB" id="A0A4C1UT10"/>
<reference evidence="1 2" key="1">
    <citation type="journal article" date="2019" name="Commun. Biol.">
        <title>The bagworm genome reveals a unique fibroin gene that provides high tensile strength.</title>
        <authorList>
            <person name="Kono N."/>
            <person name="Nakamura H."/>
            <person name="Ohtoshi R."/>
            <person name="Tomita M."/>
            <person name="Numata K."/>
            <person name="Arakawa K."/>
        </authorList>
    </citation>
    <scope>NUCLEOTIDE SEQUENCE [LARGE SCALE GENOMIC DNA]</scope>
</reference>
<comment type="caution">
    <text evidence="1">The sequence shown here is derived from an EMBL/GenBank/DDBJ whole genome shotgun (WGS) entry which is preliminary data.</text>
</comment>
<evidence type="ECO:0000313" key="2">
    <source>
        <dbReference type="Proteomes" id="UP000299102"/>
    </source>
</evidence>
<keyword evidence="2" id="KW-1185">Reference proteome</keyword>
<organism evidence="1 2">
    <name type="scientific">Eumeta variegata</name>
    <name type="common">Bagworm moth</name>
    <name type="synonym">Eumeta japonica</name>
    <dbReference type="NCBI Taxonomy" id="151549"/>
    <lineage>
        <taxon>Eukaryota</taxon>
        <taxon>Metazoa</taxon>
        <taxon>Ecdysozoa</taxon>
        <taxon>Arthropoda</taxon>
        <taxon>Hexapoda</taxon>
        <taxon>Insecta</taxon>
        <taxon>Pterygota</taxon>
        <taxon>Neoptera</taxon>
        <taxon>Endopterygota</taxon>
        <taxon>Lepidoptera</taxon>
        <taxon>Glossata</taxon>
        <taxon>Ditrysia</taxon>
        <taxon>Tineoidea</taxon>
        <taxon>Psychidae</taxon>
        <taxon>Oiketicinae</taxon>
        <taxon>Eumeta</taxon>
    </lineage>
</organism>
<accession>A0A4C1UT10</accession>
<name>A0A4C1UT10_EUMVA</name>
<dbReference type="EMBL" id="BGZK01000219">
    <property type="protein sequence ID" value="GBP29370.1"/>
    <property type="molecule type" value="Genomic_DNA"/>
</dbReference>
<evidence type="ECO:0000313" key="1">
    <source>
        <dbReference type="EMBL" id="GBP29370.1"/>
    </source>
</evidence>
<sequence>MGLRLKLGVGLESRARTILGLTARSIEKMKEHILCPCGGAVSGKLRFNRVLPHQPTEHQTRAPPAVELVNRSVSRAYIVPATPGVETSRADRCSDRCDSYVYT</sequence>
<protein>
    <submittedName>
        <fullName evidence="1">Uncharacterized protein</fullName>
    </submittedName>
</protein>
<gene>
    <name evidence="1" type="ORF">EVAR_22742_1</name>
</gene>
<dbReference type="Proteomes" id="UP000299102">
    <property type="component" value="Unassembled WGS sequence"/>
</dbReference>
<proteinExistence type="predicted"/>